<feature type="transmembrane region" description="Helical" evidence="1">
    <location>
        <begin position="34"/>
        <end position="54"/>
    </location>
</feature>
<comment type="caution">
    <text evidence="2">The sequence shown here is derived from an EMBL/GenBank/DDBJ whole genome shotgun (WGS) entry which is preliminary data.</text>
</comment>
<evidence type="ECO:0000313" key="3">
    <source>
        <dbReference type="Proteomes" id="UP000760480"/>
    </source>
</evidence>
<organism evidence="2 3">
    <name type="scientific">Candidatus Competibacter phosphatis</name>
    <dbReference type="NCBI Taxonomy" id="221280"/>
    <lineage>
        <taxon>Bacteria</taxon>
        <taxon>Pseudomonadati</taxon>
        <taxon>Pseudomonadota</taxon>
        <taxon>Gammaproteobacteria</taxon>
        <taxon>Candidatus Competibacteraceae</taxon>
        <taxon>Candidatus Competibacter</taxon>
    </lineage>
</organism>
<name>A0ABX1TEN8_9GAMM</name>
<keyword evidence="1" id="KW-1133">Transmembrane helix</keyword>
<keyword evidence="1" id="KW-0812">Transmembrane</keyword>
<keyword evidence="3" id="KW-1185">Reference proteome</keyword>
<dbReference type="RefSeq" id="WP_169247066.1">
    <property type="nucleotide sequence ID" value="NZ_SPMZ01000002.1"/>
</dbReference>
<dbReference type="Proteomes" id="UP000760480">
    <property type="component" value="Unassembled WGS sequence"/>
</dbReference>
<gene>
    <name evidence="2" type="ORF">E4P82_00490</name>
</gene>
<accession>A0ABX1TEN8</accession>
<protein>
    <recommendedName>
        <fullName evidence="4">Tetratricopeptide repeat protein</fullName>
    </recommendedName>
</protein>
<sequence length="298" mass="33277">MLELKFEHRSYLPAALLFLPVAAAIVLGLQRLRWVVGTLLVVLLAAFTFNYAALWGRPMDLAVYWAERNPDSCRAQIVAASRLARSGHKQISLELLQRATTHHPNSPALRLTYASFLQSDGETSAVETEVRGAVEAIRTGPYDAHVNMFLEPLLDDYWGKLASALPRTALLDIIAAFENRPEYNRSSGDRQNYAYALARLELTDGNLPAACEHLLAIQRQSGRIGTDLEIFRLLASKGYYADAHYFLTMAQNKIALGTAAGLRFPPDWYRAELKRLERNLAEDEAQFAEPQTAICGTR</sequence>
<evidence type="ECO:0000256" key="1">
    <source>
        <dbReference type="SAM" id="Phobius"/>
    </source>
</evidence>
<keyword evidence="1" id="KW-0472">Membrane</keyword>
<evidence type="ECO:0008006" key="4">
    <source>
        <dbReference type="Google" id="ProtNLM"/>
    </source>
</evidence>
<dbReference type="EMBL" id="SPMZ01000002">
    <property type="protein sequence ID" value="NMQ17812.1"/>
    <property type="molecule type" value="Genomic_DNA"/>
</dbReference>
<proteinExistence type="predicted"/>
<evidence type="ECO:0000313" key="2">
    <source>
        <dbReference type="EMBL" id="NMQ17812.1"/>
    </source>
</evidence>
<reference evidence="2 3" key="1">
    <citation type="submission" date="2019-03" db="EMBL/GenBank/DDBJ databases">
        <title>Metabolic reconstructions from genomes of highly enriched 'Candidatus Accumulibacter' and 'Candidatus Competibacter' bioreactor populations.</title>
        <authorList>
            <person name="Annavajhala M.K."/>
            <person name="Welles L."/>
            <person name="Abbas B."/>
            <person name="Sorokin D."/>
            <person name="Park H."/>
            <person name="Van Loosdrecht M."/>
            <person name="Chandran K."/>
        </authorList>
    </citation>
    <scope>NUCLEOTIDE SEQUENCE [LARGE SCALE GENOMIC DNA]</scope>
    <source>
        <strain evidence="2 3">SBR_G</strain>
    </source>
</reference>